<dbReference type="GO" id="GO:0004113">
    <property type="term" value="F:2',3'-cyclic-nucleotide 3'-phosphodiesterase activity"/>
    <property type="evidence" value="ECO:0007669"/>
    <property type="project" value="InterPro"/>
</dbReference>
<protein>
    <recommendedName>
        <fullName evidence="2">RNA 2',3'-cyclic phosphodiesterase</fullName>
        <shortName evidence="2">RNA 2',3'-CPDase</shortName>
        <ecNumber evidence="2">3.1.4.58</ecNumber>
    </recommendedName>
</protein>
<dbReference type="EC" id="3.1.4.58" evidence="2"/>
<dbReference type="Gene3D" id="3.90.1140.10">
    <property type="entry name" value="Cyclic phosphodiesterase"/>
    <property type="match status" value="1"/>
</dbReference>
<dbReference type="GO" id="GO:0008664">
    <property type="term" value="F:RNA 2',3'-cyclic 3'-phosphodiesterase activity"/>
    <property type="evidence" value="ECO:0007669"/>
    <property type="project" value="UniProtKB-EC"/>
</dbReference>
<accession>A0A3T1CJP9</accession>
<evidence type="ECO:0000256" key="1">
    <source>
        <dbReference type="ARBA" id="ARBA00022801"/>
    </source>
</evidence>
<sequence length="180" mass="20467">MTHRLFVGIRPPAAIRDALIDLMEGVEAARWQDEDQLHLTLRYIGEVDTHLADELAERLRAAQGERFALTIEGTGVFERKGRVHTLWAGIAPDAGLARLRQRIERICEVCGIEPDHRRYHPHITLARINHAAGPLAPFLSQTAALRLGPWIVEDYLLYESHLHPEGSLYEPVMRYPLEQS</sequence>
<comment type="catalytic activity">
    <reaction evidence="2">
        <text>a 3'-end 2',3'-cyclophospho-ribonucleotide-RNA + H2O = a 3'-end 2'-phospho-ribonucleotide-RNA + H(+)</text>
        <dbReference type="Rhea" id="RHEA:11828"/>
        <dbReference type="Rhea" id="RHEA-COMP:10464"/>
        <dbReference type="Rhea" id="RHEA-COMP:17353"/>
        <dbReference type="ChEBI" id="CHEBI:15377"/>
        <dbReference type="ChEBI" id="CHEBI:15378"/>
        <dbReference type="ChEBI" id="CHEBI:83064"/>
        <dbReference type="ChEBI" id="CHEBI:173113"/>
        <dbReference type="EC" id="3.1.4.58"/>
    </reaction>
</comment>
<proteinExistence type="inferred from homology"/>
<evidence type="ECO:0000313" key="3">
    <source>
        <dbReference type="EMBL" id="BBI21226.1"/>
    </source>
</evidence>
<dbReference type="AlphaFoldDB" id="A0A3T1CJP9"/>
<evidence type="ECO:0000256" key="2">
    <source>
        <dbReference type="HAMAP-Rule" id="MF_01940"/>
    </source>
</evidence>
<feature type="short sequence motif" description="HXTX 1" evidence="2">
    <location>
        <begin position="38"/>
        <end position="41"/>
    </location>
</feature>
<dbReference type="PANTHER" id="PTHR35561">
    <property type="entry name" value="RNA 2',3'-CYCLIC PHOSPHODIESTERASE"/>
    <property type="match status" value="1"/>
</dbReference>
<feature type="short sequence motif" description="HXTX 2" evidence="2">
    <location>
        <begin position="122"/>
        <end position="125"/>
    </location>
</feature>
<reference evidence="3 4" key="1">
    <citation type="submission" date="2019-01" db="EMBL/GenBank/DDBJ databases">
        <title>Complete genome sequence of Erythrobacter flavus KJ5.</title>
        <authorList>
            <person name="Kanesaki Y."/>
            <person name="Brotosudarmo T."/>
            <person name="Moriuchi R."/>
            <person name="Awai K."/>
        </authorList>
    </citation>
    <scope>NUCLEOTIDE SEQUENCE [LARGE SCALE GENOMIC DNA]</scope>
    <source>
        <strain evidence="3 4">KJ5</strain>
    </source>
</reference>
<dbReference type="InterPro" id="IPR004175">
    <property type="entry name" value="RNA_CPDase"/>
</dbReference>
<dbReference type="HAMAP" id="MF_01940">
    <property type="entry name" value="RNA_CPDase"/>
    <property type="match status" value="1"/>
</dbReference>
<feature type="active site" description="Proton acceptor" evidence="2">
    <location>
        <position position="122"/>
    </location>
</feature>
<dbReference type="Pfam" id="PF13563">
    <property type="entry name" value="2_5_RNA_ligase2"/>
    <property type="match status" value="1"/>
</dbReference>
<dbReference type="InterPro" id="IPR009097">
    <property type="entry name" value="Cyclic_Pdiesterase"/>
</dbReference>
<evidence type="ECO:0000313" key="4">
    <source>
        <dbReference type="Proteomes" id="UP000290057"/>
    </source>
</evidence>
<gene>
    <name evidence="3" type="ORF">EKJ_20730</name>
</gene>
<name>A0A3T1CJP9_9SPHN</name>
<dbReference type="PANTHER" id="PTHR35561:SF1">
    <property type="entry name" value="RNA 2',3'-CYCLIC PHOSPHODIESTERASE"/>
    <property type="match status" value="1"/>
</dbReference>
<dbReference type="RefSeq" id="WP_130586802.1">
    <property type="nucleotide sequence ID" value="NZ_AP019389.1"/>
</dbReference>
<organism evidence="3 4">
    <name type="scientific">Qipengyuania flava</name>
    <dbReference type="NCBI Taxonomy" id="192812"/>
    <lineage>
        <taxon>Bacteria</taxon>
        <taxon>Pseudomonadati</taxon>
        <taxon>Pseudomonadota</taxon>
        <taxon>Alphaproteobacteria</taxon>
        <taxon>Sphingomonadales</taxon>
        <taxon>Erythrobacteraceae</taxon>
        <taxon>Qipengyuania</taxon>
    </lineage>
</organism>
<feature type="active site" description="Proton donor" evidence="2">
    <location>
        <position position="38"/>
    </location>
</feature>
<dbReference type="Proteomes" id="UP000290057">
    <property type="component" value="Chromosome"/>
</dbReference>
<comment type="function">
    <text evidence="2">Hydrolyzes RNA 2',3'-cyclic phosphodiester to an RNA 2'-phosphomonoester.</text>
</comment>
<keyword evidence="4" id="KW-1185">Reference proteome</keyword>
<keyword evidence="1 2" id="KW-0378">Hydrolase</keyword>
<dbReference type="EMBL" id="AP019389">
    <property type="protein sequence ID" value="BBI21226.1"/>
    <property type="molecule type" value="Genomic_DNA"/>
</dbReference>
<dbReference type="SUPFAM" id="SSF55144">
    <property type="entry name" value="LigT-like"/>
    <property type="match status" value="1"/>
</dbReference>
<dbReference type="NCBIfam" id="TIGR02258">
    <property type="entry name" value="2_5_ligase"/>
    <property type="match status" value="1"/>
</dbReference>
<comment type="similarity">
    <text evidence="2">Belongs to the 2H phosphoesterase superfamily. ThpR family.</text>
</comment>